<sequence>MNCSFNSFQISRILFKPINRAGAIVEAANRKPK</sequence>
<name>A0AAX6IGB4_IRIPA</name>
<dbReference type="AlphaFoldDB" id="A0AAX6IGB4"/>
<organism evidence="1 2">
    <name type="scientific">Iris pallida</name>
    <name type="common">Sweet iris</name>
    <dbReference type="NCBI Taxonomy" id="29817"/>
    <lineage>
        <taxon>Eukaryota</taxon>
        <taxon>Viridiplantae</taxon>
        <taxon>Streptophyta</taxon>
        <taxon>Embryophyta</taxon>
        <taxon>Tracheophyta</taxon>
        <taxon>Spermatophyta</taxon>
        <taxon>Magnoliopsida</taxon>
        <taxon>Liliopsida</taxon>
        <taxon>Asparagales</taxon>
        <taxon>Iridaceae</taxon>
        <taxon>Iridoideae</taxon>
        <taxon>Irideae</taxon>
        <taxon>Iris</taxon>
    </lineage>
</organism>
<comment type="caution">
    <text evidence="1">The sequence shown here is derived from an EMBL/GenBank/DDBJ whole genome shotgun (WGS) entry which is preliminary data.</text>
</comment>
<protein>
    <submittedName>
        <fullName evidence="1">Cytochrome b6/f subunit VI (Chloroplast)</fullName>
    </submittedName>
</protein>
<gene>
    <name evidence="1" type="ORF">M6B38_256630</name>
</gene>
<accession>A0AAX6IGB4</accession>
<evidence type="ECO:0000313" key="2">
    <source>
        <dbReference type="Proteomes" id="UP001140949"/>
    </source>
</evidence>
<keyword evidence="2" id="KW-1185">Reference proteome</keyword>
<proteinExistence type="predicted"/>
<dbReference type="Proteomes" id="UP001140949">
    <property type="component" value="Unassembled WGS sequence"/>
</dbReference>
<dbReference type="EMBL" id="JANAVB010001995">
    <property type="protein sequence ID" value="KAJ6852118.1"/>
    <property type="molecule type" value="Genomic_DNA"/>
</dbReference>
<evidence type="ECO:0000313" key="1">
    <source>
        <dbReference type="EMBL" id="KAJ6852118.1"/>
    </source>
</evidence>
<reference evidence="1" key="1">
    <citation type="journal article" date="2023" name="GigaByte">
        <title>Genome assembly of the bearded iris, Iris pallida Lam.</title>
        <authorList>
            <person name="Bruccoleri R.E."/>
            <person name="Oakeley E.J."/>
            <person name="Faust A.M.E."/>
            <person name="Altorfer M."/>
            <person name="Dessus-Babus S."/>
            <person name="Burckhardt D."/>
            <person name="Oertli M."/>
            <person name="Naumann U."/>
            <person name="Petersen F."/>
            <person name="Wong J."/>
        </authorList>
    </citation>
    <scope>NUCLEOTIDE SEQUENCE</scope>
    <source>
        <strain evidence="1">GSM-AAB239-AS_SAM_17_03QT</strain>
    </source>
</reference>
<reference evidence="1" key="2">
    <citation type="submission" date="2023-04" db="EMBL/GenBank/DDBJ databases">
        <authorList>
            <person name="Bruccoleri R.E."/>
            <person name="Oakeley E.J."/>
            <person name="Faust A.-M."/>
            <person name="Dessus-Babus S."/>
            <person name="Altorfer M."/>
            <person name="Burckhardt D."/>
            <person name="Oertli M."/>
            <person name="Naumann U."/>
            <person name="Petersen F."/>
            <person name="Wong J."/>
        </authorList>
    </citation>
    <scope>NUCLEOTIDE SEQUENCE</scope>
    <source>
        <strain evidence="1">GSM-AAB239-AS_SAM_17_03QT</strain>
        <tissue evidence="1">Leaf</tissue>
    </source>
</reference>